<dbReference type="PANTHER" id="PTHR30471">
    <property type="entry name" value="DNA REPAIR PROTEIN RADC"/>
    <property type="match status" value="1"/>
</dbReference>
<evidence type="ECO:0000256" key="2">
    <source>
        <dbReference type="ARBA" id="ARBA00022723"/>
    </source>
</evidence>
<dbReference type="PANTHER" id="PTHR30471:SF3">
    <property type="entry name" value="UPF0758 PROTEIN YEES-RELATED"/>
    <property type="match status" value="1"/>
</dbReference>
<dbReference type="NCBIfam" id="NF000642">
    <property type="entry name" value="PRK00024.1"/>
    <property type="match status" value="1"/>
</dbReference>
<evidence type="ECO:0000256" key="4">
    <source>
        <dbReference type="ARBA" id="ARBA00022833"/>
    </source>
</evidence>
<name>A0A7V2F2V8_UNCEI</name>
<dbReference type="InterPro" id="IPR010994">
    <property type="entry name" value="RuvA_2-like"/>
</dbReference>
<comment type="caution">
    <text evidence="8">The sequence shown here is derived from an EMBL/GenBank/DDBJ whole genome shotgun (WGS) entry which is preliminary data.</text>
</comment>
<evidence type="ECO:0000313" key="8">
    <source>
        <dbReference type="EMBL" id="HER43220.1"/>
    </source>
</evidence>
<keyword evidence="5" id="KW-0482">Metalloprotease</keyword>
<comment type="similarity">
    <text evidence="6">Belongs to the UPF0758 family.</text>
</comment>
<dbReference type="GO" id="GO:0046872">
    <property type="term" value="F:metal ion binding"/>
    <property type="evidence" value="ECO:0007669"/>
    <property type="project" value="UniProtKB-KW"/>
</dbReference>
<keyword evidence="1" id="KW-0645">Protease</keyword>
<dbReference type="Proteomes" id="UP000886069">
    <property type="component" value="Unassembled WGS sequence"/>
</dbReference>
<keyword evidence="4" id="KW-0862">Zinc</keyword>
<dbReference type="EMBL" id="DSEC01000143">
    <property type="protein sequence ID" value="HER43220.1"/>
    <property type="molecule type" value="Genomic_DNA"/>
</dbReference>
<dbReference type="InterPro" id="IPR046778">
    <property type="entry name" value="UPF0758_N"/>
</dbReference>
<dbReference type="SUPFAM" id="SSF47781">
    <property type="entry name" value="RuvA domain 2-like"/>
    <property type="match status" value="1"/>
</dbReference>
<keyword evidence="3" id="KW-0378">Hydrolase</keyword>
<evidence type="ECO:0000256" key="6">
    <source>
        <dbReference type="RuleBase" id="RU003797"/>
    </source>
</evidence>
<dbReference type="InterPro" id="IPR001405">
    <property type="entry name" value="UPF0758"/>
</dbReference>
<dbReference type="AlphaFoldDB" id="A0A7V2F2V8"/>
<organism evidence="8">
    <name type="scientific">Eiseniibacteriota bacterium</name>
    <dbReference type="NCBI Taxonomy" id="2212470"/>
    <lineage>
        <taxon>Bacteria</taxon>
        <taxon>Candidatus Eiseniibacteriota</taxon>
    </lineage>
</organism>
<protein>
    <submittedName>
        <fullName evidence="8">DNA repair protein RadC</fullName>
    </submittedName>
</protein>
<proteinExistence type="inferred from homology"/>
<accession>A0A7V2F2V8</accession>
<sequence>MRGGDVAKSSLDALRRRFYLRGPEGIGDEGLIALVMGAGNGRSAGMIAQELMDRYGGLEGIGNAGVQELIGAKGVGSACAVRLLAAFELGRRCITCGREAAIRRVRSPEDVAELMIPEMRGLDREYFKAVLLDTKNGIKRIVTVAVGSLNAALVHPREIFKAAVAASAAGIILVHNHPTGNPEPSNEDADLTVRFAGCGELMGIDLVDHIIIGGNSYVSMRERDLIPR</sequence>
<dbReference type="InterPro" id="IPR037518">
    <property type="entry name" value="MPN"/>
</dbReference>
<dbReference type="GO" id="GO:0008237">
    <property type="term" value="F:metallopeptidase activity"/>
    <property type="evidence" value="ECO:0007669"/>
    <property type="project" value="UniProtKB-KW"/>
</dbReference>
<dbReference type="Pfam" id="PF04002">
    <property type="entry name" value="RadC"/>
    <property type="match status" value="1"/>
</dbReference>
<evidence type="ECO:0000256" key="1">
    <source>
        <dbReference type="ARBA" id="ARBA00022670"/>
    </source>
</evidence>
<evidence type="ECO:0000256" key="5">
    <source>
        <dbReference type="ARBA" id="ARBA00023049"/>
    </source>
</evidence>
<evidence type="ECO:0000259" key="7">
    <source>
        <dbReference type="PROSITE" id="PS50249"/>
    </source>
</evidence>
<dbReference type="InterPro" id="IPR025657">
    <property type="entry name" value="RadC_JAB"/>
</dbReference>
<keyword evidence="2" id="KW-0479">Metal-binding</keyword>
<gene>
    <name evidence="8" type="primary">radC</name>
    <name evidence="8" type="ORF">ENO08_02025</name>
</gene>
<dbReference type="NCBIfam" id="TIGR00608">
    <property type="entry name" value="radc"/>
    <property type="match status" value="1"/>
</dbReference>
<evidence type="ECO:0000256" key="3">
    <source>
        <dbReference type="ARBA" id="ARBA00022801"/>
    </source>
</evidence>
<dbReference type="CDD" id="cd08071">
    <property type="entry name" value="MPN_DUF2466"/>
    <property type="match status" value="1"/>
</dbReference>
<reference evidence="8" key="1">
    <citation type="journal article" date="2020" name="mSystems">
        <title>Genome- and Community-Level Interaction Insights into Carbon Utilization and Element Cycling Functions of Hydrothermarchaeota in Hydrothermal Sediment.</title>
        <authorList>
            <person name="Zhou Z."/>
            <person name="Liu Y."/>
            <person name="Xu W."/>
            <person name="Pan J."/>
            <person name="Luo Z.H."/>
            <person name="Li M."/>
        </authorList>
    </citation>
    <scope>NUCLEOTIDE SEQUENCE [LARGE SCALE GENOMIC DNA]</scope>
    <source>
        <strain evidence="8">SpSt-1233</strain>
    </source>
</reference>
<dbReference type="Gene3D" id="3.40.140.10">
    <property type="entry name" value="Cytidine Deaminase, domain 2"/>
    <property type="match status" value="1"/>
</dbReference>
<dbReference type="PROSITE" id="PS50249">
    <property type="entry name" value="MPN"/>
    <property type="match status" value="1"/>
</dbReference>
<dbReference type="GO" id="GO:0006508">
    <property type="term" value="P:proteolysis"/>
    <property type="evidence" value="ECO:0007669"/>
    <property type="project" value="UniProtKB-KW"/>
</dbReference>
<dbReference type="Pfam" id="PF20582">
    <property type="entry name" value="UPF0758_N"/>
    <property type="match status" value="1"/>
</dbReference>
<feature type="domain" description="MPN" evidence="7">
    <location>
        <begin position="104"/>
        <end position="226"/>
    </location>
</feature>